<dbReference type="Gene3D" id="3.30.2090.10">
    <property type="entry name" value="Multidrug efflux transporter AcrB TolC docking domain, DN and DC subdomains"/>
    <property type="match status" value="2"/>
</dbReference>
<reference evidence="2 3" key="1">
    <citation type="submission" date="2019-07" db="EMBL/GenBank/DDBJ databases">
        <title>Thalassofilum flectens gen. nov., sp. nov., a novel moderate thermophilic anaerobe from a shallow sea hot spring in Kunashir Island (Russia), representing a new family in the order Bacteroidales, and proposal of Thalassofilacea fam. nov.</title>
        <authorList>
            <person name="Kochetkova T.V."/>
            <person name="Podosokorskaya O.A."/>
            <person name="Novikov A."/>
            <person name="Elcheninov A.G."/>
            <person name="Toshchakov S.V."/>
            <person name="Kublanov I.V."/>
        </authorList>
    </citation>
    <scope>NUCLEOTIDE SEQUENCE [LARGE SCALE GENOMIC DNA]</scope>
    <source>
        <strain evidence="2 3">38-H</strain>
    </source>
</reference>
<dbReference type="InterPro" id="IPR001036">
    <property type="entry name" value="Acrflvin-R"/>
</dbReference>
<feature type="transmembrane region" description="Helical" evidence="1">
    <location>
        <begin position="975"/>
        <end position="1002"/>
    </location>
</feature>
<dbReference type="Gene3D" id="3.30.70.1320">
    <property type="entry name" value="Multidrug efflux transporter AcrB pore domain like"/>
    <property type="match status" value="1"/>
</dbReference>
<dbReference type="PRINTS" id="PR00702">
    <property type="entry name" value="ACRIFLAVINRP"/>
</dbReference>
<feature type="transmembrane region" description="Helical" evidence="1">
    <location>
        <begin position="898"/>
        <end position="917"/>
    </location>
</feature>
<evidence type="ECO:0000313" key="2">
    <source>
        <dbReference type="EMBL" id="QKG79193.1"/>
    </source>
</evidence>
<dbReference type="PANTHER" id="PTHR32063">
    <property type="match status" value="1"/>
</dbReference>
<evidence type="ECO:0000313" key="3">
    <source>
        <dbReference type="Proteomes" id="UP000500961"/>
    </source>
</evidence>
<dbReference type="Proteomes" id="UP000500961">
    <property type="component" value="Chromosome"/>
</dbReference>
<dbReference type="Pfam" id="PF00873">
    <property type="entry name" value="ACR_tran"/>
    <property type="match status" value="1"/>
</dbReference>
<feature type="transmembrane region" description="Helical" evidence="1">
    <location>
        <begin position="12"/>
        <end position="34"/>
    </location>
</feature>
<dbReference type="SUPFAM" id="SSF82714">
    <property type="entry name" value="Multidrug efflux transporter AcrB TolC docking domain, DN and DC subdomains"/>
    <property type="match status" value="2"/>
</dbReference>
<dbReference type="Gene3D" id="3.30.70.1430">
    <property type="entry name" value="Multidrug efflux transporter AcrB pore domain"/>
    <property type="match status" value="2"/>
</dbReference>
<dbReference type="PANTHER" id="PTHR32063:SF0">
    <property type="entry name" value="SWARMING MOTILITY PROTEIN SWRC"/>
    <property type="match status" value="1"/>
</dbReference>
<accession>A0A7D3XYH9</accession>
<evidence type="ECO:0000256" key="1">
    <source>
        <dbReference type="SAM" id="Phobius"/>
    </source>
</evidence>
<feature type="transmembrane region" description="Helical" evidence="1">
    <location>
        <begin position="334"/>
        <end position="353"/>
    </location>
</feature>
<dbReference type="InterPro" id="IPR027463">
    <property type="entry name" value="AcrB_DN_DC_subdom"/>
</dbReference>
<feature type="transmembrane region" description="Helical" evidence="1">
    <location>
        <begin position="520"/>
        <end position="537"/>
    </location>
</feature>
<dbReference type="Gene3D" id="1.20.1640.10">
    <property type="entry name" value="Multidrug efflux transporter AcrB transmembrane domain"/>
    <property type="match status" value="2"/>
</dbReference>
<keyword evidence="1" id="KW-1133">Transmembrane helix</keyword>
<dbReference type="Gene3D" id="3.30.70.1440">
    <property type="entry name" value="Multidrug efflux transporter AcrB pore domain"/>
    <property type="match status" value="1"/>
</dbReference>
<dbReference type="GO" id="GO:0005886">
    <property type="term" value="C:plasma membrane"/>
    <property type="evidence" value="ECO:0007669"/>
    <property type="project" value="TreeGrafter"/>
</dbReference>
<feature type="transmembrane region" description="Helical" evidence="1">
    <location>
        <begin position="846"/>
        <end position="865"/>
    </location>
</feature>
<feature type="transmembrane region" description="Helical" evidence="1">
    <location>
        <begin position="431"/>
        <end position="452"/>
    </location>
</feature>
<dbReference type="GO" id="GO:0042910">
    <property type="term" value="F:xenobiotic transmembrane transporter activity"/>
    <property type="evidence" value="ECO:0007669"/>
    <property type="project" value="TreeGrafter"/>
</dbReference>
<dbReference type="KEGG" id="ttz:FHG85_02580"/>
<dbReference type="AlphaFoldDB" id="A0A7D3XYH9"/>
<dbReference type="RefSeq" id="WP_173072718.1">
    <property type="nucleotide sequence ID" value="NZ_CP041345.1"/>
</dbReference>
<protein>
    <submittedName>
        <fullName evidence="2">Efflux RND transporter permease subunit</fullName>
    </submittedName>
</protein>
<organism evidence="2 3">
    <name type="scientific">Tenuifilum thalassicum</name>
    <dbReference type="NCBI Taxonomy" id="2590900"/>
    <lineage>
        <taxon>Bacteria</taxon>
        <taxon>Pseudomonadati</taxon>
        <taxon>Bacteroidota</taxon>
        <taxon>Bacteroidia</taxon>
        <taxon>Bacteroidales</taxon>
        <taxon>Tenuifilaceae</taxon>
        <taxon>Tenuifilum</taxon>
    </lineage>
</organism>
<feature type="transmembrane region" description="Helical" evidence="1">
    <location>
        <begin position="464"/>
        <end position="489"/>
    </location>
</feature>
<feature type="transmembrane region" description="Helical" evidence="1">
    <location>
        <begin position="946"/>
        <end position="963"/>
    </location>
</feature>
<sequence length="1013" mass="112786">MVRYLINRPIAVIMVYLAMLLLGIYSVFFIPVSLLPDIDAPEVTVKADYPGKLAKEIEQSVTAPLRFQLQQVGNLESLESETRDNEAVISLRFKYGTNGERIFFDVNEKVDLAMSTIPREVSRPRVIRASLSDLPVFNVNITYKDTAAKAKQLLELSQLTRFVLQKRLEQLPEVAFADASGFIQPEIRITPNQAKLDALGISYAEIAEALNNAMYDLGSIRFKQGQMVFDVTFESSIVKPEDIGNVLLSVSGRVFNLNELVTIETLPRTQQGTFLLNGKPGVNLAILKTSNGKVSELKQSVINLLDQFRTDYPELEFSITNDQSYILNLSIGNLRNSLILGLILAIGVMFLFMGSYRSPLLMAVTIPVSLVISMFFFHILGLSVNIISLAGLILGVGMMIDNSIVVIDNINQWQKQNIPFEEAVVKGTNEVVTPLLSSMLTTCSVFLPLIFLSGIAGEMFYDQAVAVSIGLIVSFWVSITLMPTLYFNLHQFKKIESARPIVNLKQPFLRGHFFVERHKGLILSLSFALVLGLPIIFKGMDKQQIPSLSHNELMARITWGNNVSFDENLKNMLKLESNLKPFARQIAAYVGRQQFLLIKGFEQEEGETILYIELKKGINIDQTTNAIQLLVKQMASNARVSFTYPETAFDRIFPNSGYTLIAKFYPGKNTGSISKETIQKMKAMLLELNESQMSITSSDSTEQIALRIIPERLLLYQVDLESVINAVSMELGTMQLSQLNFEQQTLPISYGNKVKKLTELIDQTRIRNSQGIQVPIKELIDVQFIKAPRTIKADGTGVYVPLYINTTDDNAENVVEKLKSSKSASDTYTLGVEGEYFKSRNTMAELLVVLLVSVMLLYFILAAQFESAWQPLVVLIELPIDFSLALLALWLFGGSINLMSLIGLVVMGGIVINDSILKIDTINRLLKNGMGIDEAIEKAGIRRVKAIVMTSATTILAMLPILFGTDIGSELQQPMAITIMGGMFLGTMVSLFIVPLLYKLLFGIFSINKNKMG</sequence>
<proteinExistence type="predicted"/>
<dbReference type="SUPFAM" id="SSF82693">
    <property type="entry name" value="Multidrug efflux transporter AcrB pore domain, PN1, PN2, PC1 and PC2 subdomains"/>
    <property type="match status" value="2"/>
</dbReference>
<dbReference type="EMBL" id="CP041345">
    <property type="protein sequence ID" value="QKG79193.1"/>
    <property type="molecule type" value="Genomic_DNA"/>
</dbReference>
<keyword evidence="3" id="KW-1185">Reference proteome</keyword>
<keyword evidence="1" id="KW-0812">Transmembrane</keyword>
<name>A0A7D3XYH9_9BACT</name>
<dbReference type="SUPFAM" id="SSF82866">
    <property type="entry name" value="Multidrug efflux transporter AcrB transmembrane domain"/>
    <property type="match status" value="2"/>
</dbReference>
<keyword evidence="1" id="KW-0472">Membrane</keyword>
<gene>
    <name evidence="2" type="ORF">FHG85_02580</name>
</gene>